<dbReference type="Proteomes" id="UP000095767">
    <property type="component" value="Unassembled WGS sequence"/>
</dbReference>
<dbReference type="PANTHER" id="PTHR35356">
    <property type="entry name" value="OS01G0156300 PROTEIN-RELATED"/>
    <property type="match status" value="1"/>
</dbReference>
<dbReference type="InterPro" id="IPR010535">
    <property type="entry name" value="DUF1110"/>
</dbReference>
<gene>
    <name evidence="1" type="ORF">BAE44_0008349</name>
</gene>
<name>A0A1E5VZV4_9POAL</name>
<dbReference type="Pfam" id="PF06533">
    <property type="entry name" value="DUF1110"/>
    <property type="match status" value="1"/>
</dbReference>
<keyword evidence="2" id="KW-1185">Reference proteome</keyword>
<proteinExistence type="predicted"/>
<sequence length="198" mass="21558">MPLLPGLLRRARVPPLRRAEPEPRARWEVLFRLRAVEVAVRCVRARGMLADATERLALPWPVAGEQDVRDLLTGASDGLALAASSMKAAELFALYGASANPMLPLLSILHIPDGNHPVRLALSLFWSSRAFAENACYYLETCCVHLRTVDDVLAVPGLPDIDGLLDVERSMTHVGVKDALDLARASAALAITAHWLVI</sequence>
<reference evidence="1 2" key="1">
    <citation type="submission" date="2016-09" db="EMBL/GenBank/DDBJ databases">
        <title>The draft genome of Dichanthelium oligosanthes: A C3 panicoid grass species.</title>
        <authorList>
            <person name="Studer A.J."/>
            <person name="Schnable J.C."/>
            <person name="Brutnell T.P."/>
        </authorList>
    </citation>
    <scope>NUCLEOTIDE SEQUENCE [LARGE SCALE GENOMIC DNA]</scope>
    <source>
        <strain evidence="2">cv. Kellogg 1175</strain>
        <tissue evidence="1">Leaf</tissue>
    </source>
</reference>
<dbReference type="PANTHER" id="PTHR35356:SF3">
    <property type="entry name" value="OS01G0156300 PROTEIN"/>
    <property type="match status" value="1"/>
</dbReference>
<evidence type="ECO:0000313" key="1">
    <source>
        <dbReference type="EMBL" id="OEL30632.1"/>
    </source>
</evidence>
<comment type="caution">
    <text evidence="1">The sequence shown here is derived from an EMBL/GenBank/DDBJ whole genome shotgun (WGS) entry which is preliminary data.</text>
</comment>
<organism evidence="1 2">
    <name type="scientific">Dichanthelium oligosanthes</name>
    <dbReference type="NCBI Taxonomy" id="888268"/>
    <lineage>
        <taxon>Eukaryota</taxon>
        <taxon>Viridiplantae</taxon>
        <taxon>Streptophyta</taxon>
        <taxon>Embryophyta</taxon>
        <taxon>Tracheophyta</taxon>
        <taxon>Spermatophyta</taxon>
        <taxon>Magnoliopsida</taxon>
        <taxon>Liliopsida</taxon>
        <taxon>Poales</taxon>
        <taxon>Poaceae</taxon>
        <taxon>PACMAD clade</taxon>
        <taxon>Panicoideae</taxon>
        <taxon>Panicodae</taxon>
        <taxon>Paniceae</taxon>
        <taxon>Dichantheliinae</taxon>
        <taxon>Dichanthelium</taxon>
    </lineage>
</organism>
<evidence type="ECO:0000313" key="2">
    <source>
        <dbReference type="Proteomes" id="UP000095767"/>
    </source>
</evidence>
<dbReference type="AlphaFoldDB" id="A0A1E5VZV4"/>
<accession>A0A1E5VZV4</accession>
<protein>
    <submittedName>
        <fullName evidence="1">Uncharacterized protein</fullName>
    </submittedName>
</protein>
<dbReference type="EMBL" id="LWDX02025166">
    <property type="protein sequence ID" value="OEL30632.1"/>
    <property type="molecule type" value="Genomic_DNA"/>
</dbReference>